<evidence type="ECO:0000256" key="1">
    <source>
        <dbReference type="SAM" id="MobiDB-lite"/>
    </source>
</evidence>
<dbReference type="OrthoDB" id="2289292at2759"/>
<feature type="compositionally biased region" description="Basic and acidic residues" evidence="1">
    <location>
        <begin position="620"/>
        <end position="631"/>
    </location>
</feature>
<protein>
    <submittedName>
        <fullName evidence="2">Uncharacterized protein</fullName>
    </submittedName>
</protein>
<feature type="region of interest" description="Disordered" evidence="1">
    <location>
        <begin position="620"/>
        <end position="639"/>
    </location>
</feature>
<reference evidence="2 3" key="1">
    <citation type="submission" date="2016-07" db="EMBL/GenBank/DDBJ databases">
        <title>Pervasive Adenine N6-methylation of Active Genes in Fungi.</title>
        <authorList>
            <consortium name="DOE Joint Genome Institute"/>
            <person name="Mondo S.J."/>
            <person name="Dannebaum R.O."/>
            <person name="Kuo R.C."/>
            <person name="Labutti K."/>
            <person name="Haridas S."/>
            <person name="Kuo A."/>
            <person name="Salamov A."/>
            <person name="Ahrendt S.R."/>
            <person name="Lipzen A."/>
            <person name="Sullivan W."/>
            <person name="Andreopoulos W.B."/>
            <person name="Clum A."/>
            <person name="Lindquist E."/>
            <person name="Daum C."/>
            <person name="Ramamoorthy G.K."/>
            <person name="Gryganskyi A."/>
            <person name="Culley D."/>
            <person name="Magnuson J.K."/>
            <person name="James T.Y."/>
            <person name="O'Malley M.A."/>
            <person name="Stajich J.E."/>
            <person name="Spatafora J.W."/>
            <person name="Visel A."/>
            <person name="Grigoriev I.V."/>
        </authorList>
    </citation>
    <scope>NUCLEOTIDE SEQUENCE [LARGE SCALE GENOMIC DNA]</scope>
    <source>
        <strain evidence="2 3">NRRL 1336</strain>
    </source>
</reference>
<feature type="region of interest" description="Disordered" evidence="1">
    <location>
        <begin position="532"/>
        <end position="560"/>
    </location>
</feature>
<accession>A0A1X2IY81</accession>
<organism evidence="2 3">
    <name type="scientific">Absidia repens</name>
    <dbReference type="NCBI Taxonomy" id="90262"/>
    <lineage>
        <taxon>Eukaryota</taxon>
        <taxon>Fungi</taxon>
        <taxon>Fungi incertae sedis</taxon>
        <taxon>Mucoromycota</taxon>
        <taxon>Mucoromycotina</taxon>
        <taxon>Mucoromycetes</taxon>
        <taxon>Mucorales</taxon>
        <taxon>Cunninghamellaceae</taxon>
        <taxon>Absidia</taxon>
    </lineage>
</organism>
<keyword evidence="3" id="KW-1185">Reference proteome</keyword>
<gene>
    <name evidence="2" type="ORF">BCR42DRAFT_447122</name>
</gene>
<evidence type="ECO:0000313" key="3">
    <source>
        <dbReference type="Proteomes" id="UP000193560"/>
    </source>
</evidence>
<name>A0A1X2IY81_9FUNG</name>
<feature type="region of interest" description="Disordered" evidence="1">
    <location>
        <begin position="374"/>
        <end position="411"/>
    </location>
</feature>
<comment type="caution">
    <text evidence="2">The sequence shown here is derived from an EMBL/GenBank/DDBJ whole genome shotgun (WGS) entry which is preliminary data.</text>
</comment>
<dbReference type="AlphaFoldDB" id="A0A1X2IY81"/>
<sequence length="660" mass="74865">MPFRKKSTDSAQYDGLLSSIKPKANSIYLSVAIFDHKHQVLSSPNQQLPTLPVFTRDRLAYRALTLNSANFRSIVQWSQILNTTASALEFIEQLPQQQRSFLSRVANAHGKLLHLIGGDFQHGSLYRHIVEYNRPNFKLLVFMYPAEQISFLPPMSRTTHLRWCSSTSLDSMKSIPSSPLFSKLGRQPHSIHHAQTSKLAPGLYLALFYCQSPPPNNQQGLQIFLEKHHEHRLPCVPLRADTRINNMEWEWLQTISRQCPRQGLGGIAGDTITMDDNDQEGDANEEPLSFLTKEMQQYRQQRQSEIQQQLAPFQNALEEGCAQLQTVAGVSIQLKDLFTEDSLCLMHDSGDNSYDTSINDMDHNNQQQQMMDSYDNTYIGDGGDDDDSTMKTTLNDLDMNSSDSDVDDDSLFSQKPPLLKKKTLSIADMLFYGQQQTQRAWNRSAHIRMLVIVKPLCTTPDFPVRSNFDFYPYHLFQTLSQDNLQFATTPLLEPPSSLNHHRLSMQDLLNGVDHSNNSTKQSQSSILQHTKTFENDDSDDSNDDYDRSPPVASSDINQPSNEIVCTTTISHLTALSATPSSFTETPPTEPHTAMIRPRMALLHQEKDMKGWPGRLLEFDSQRQRQRQEPQHVHWLSSSSGIPVNEGKNLTTMPMITTIAN</sequence>
<evidence type="ECO:0000313" key="2">
    <source>
        <dbReference type="EMBL" id="ORZ23431.1"/>
    </source>
</evidence>
<dbReference type="EMBL" id="MCGE01000003">
    <property type="protein sequence ID" value="ORZ23431.1"/>
    <property type="molecule type" value="Genomic_DNA"/>
</dbReference>
<proteinExistence type="predicted"/>
<feature type="compositionally biased region" description="Low complexity" evidence="1">
    <location>
        <begin position="394"/>
        <end position="403"/>
    </location>
</feature>
<dbReference type="Proteomes" id="UP000193560">
    <property type="component" value="Unassembled WGS sequence"/>
</dbReference>